<evidence type="ECO:0000313" key="13">
    <source>
        <dbReference type="EMBL" id="CDN49641.1"/>
    </source>
</evidence>
<feature type="coiled-coil region" evidence="10">
    <location>
        <begin position="219"/>
        <end position="282"/>
    </location>
</feature>
<gene>
    <name evidence="13" type="ORF">RG540_CH34770</name>
</gene>
<sequence>MSAVAKIHDLEWYSEVPRSVWKQTVAGLALTAIAFGGFGTWAATAPLAAAVIAQGSFVATGRNKIVQHFEGGIIRELLVNEGDQVVENQPVIRLDETASQAKKREFFLRRVRLEATAARLTAQSEAADSMMISPYLNDFRDDPDVSAIILTQQLNFKAQRMKLATELSLLRQNMKALEFRSEGYSRHRDAMSRQLMLLKDEYDTKRVLLTKGLLRATEVRALERAIADAEGQIGRLEAEVSETGAELLKGQQEITRAEETYREEALDRLQSIQGERDASREQSREADDVLRRATILAPVSGTVVRTYYHTTGGVIESGKGIMEILPAGVPLIIEAKVPRNEIDSVKVGQKATIRLIALNQRTTPVLRGEVFYVSADAMEDSKAGLSNHDVYVARINISSEEIARIKGFTPQPGMPAEIMIQTAVRTFFSYLIKPVVDSMSRAFTER</sequence>
<keyword evidence="4 9" id="KW-1003">Cell membrane</keyword>
<evidence type="ECO:0000256" key="6">
    <source>
        <dbReference type="ARBA" id="ARBA00022692"/>
    </source>
</evidence>
<proteinExistence type="inferred from homology"/>
<organism evidence="13 14">
    <name type="scientific">Neorhizobium galegae bv. orientalis str. HAMBI 540</name>
    <dbReference type="NCBI Taxonomy" id="1028800"/>
    <lineage>
        <taxon>Bacteria</taxon>
        <taxon>Pseudomonadati</taxon>
        <taxon>Pseudomonadota</taxon>
        <taxon>Alphaproteobacteria</taxon>
        <taxon>Hyphomicrobiales</taxon>
        <taxon>Rhizobiaceae</taxon>
        <taxon>Rhizobium/Agrobacterium group</taxon>
        <taxon>Neorhizobium</taxon>
    </lineage>
</organism>
<dbReference type="PANTHER" id="PTHR30386">
    <property type="entry name" value="MEMBRANE FUSION SUBUNIT OF EMRAB-TOLC MULTIDRUG EFFLUX PUMP"/>
    <property type="match status" value="1"/>
</dbReference>
<reference evidence="14" key="1">
    <citation type="journal article" date="2014" name="BMC Genomics">
        <title>Genome sequencing of two Neorhizobium galegae strains reveals a noeT gene responsible for the unusual acetylation of the nodulation factors.</title>
        <authorList>
            <person name="Osterman J."/>
            <person name="Marsh J."/>
            <person name="Laine P.K."/>
            <person name="Zeng Z."/>
            <person name="Alatalo E."/>
            <person name="Sullivan J.T."/>
            <person name="Young J.P."/>
            <person name="Thomas-Oates J."/>
            <person name="Paulin L."/>
            <person name="Lindstrom K."/>
        </authorList>
    </citation>
    <scope>NUCLEOTIDE SEQUENCE [LARGE SCALE GENOMIC DNA]</scope>
    <source>
        <strain evidence="14">HAMBI 540</strain>
    </source>
</reference>
<protein>
    <recommendedName>
        <fullName evidence="9">Membrane fusion protein (MFP) family protein</fullName>
    </recommendedName>
</protein>
<dbReference type="PRINTS" id="PR01490">
    <property type="entry name" value="RTXTOXIND"/>
</dbReference>
<evidence type="ECO:0000256" key="1">
    <source>
        <dbReference type="ARBA" id="ARBA00004377"/>
    </source>
</evidence>
<dbReference type="PATRIC" id="fig|1028800.3.peg.3534"/>
<comment type="similarity">
    <text evidence="2 9">Belongs to the membrane fusion protein (MFP) (TC 8.A.1) family.</text>
</comment>
<dbReference type="NCBIfam" id="TIGR01843">
    <property type="entry name" value="type_I_hlyD"/>
    <property type="match status" value="1"/>
</dbReference>
<evidence type="ECO:0000256" key="9">
    <source>
        <dbReference type="RuleBase" id="RU365093"/>
    </source>
</evidence>
<keyword evidence="3 9" id="KW-0813">Transport</keyword>
<dbReference type="PANTHER" id="PTHR30386:SF17">
    <property type="entry name" value="ALKALINE PROTEASE SECRETION PROTEIN APRE"/>
    <property type="match status" value="1"/>
</dbReference>
<dbReference type="GO" id="GO:0005886">
    <property type="term" value="C:plasma membrane"/>
    <property type="evidence" value="ECO:0007669"/>
    <property type="project" value="UniProtKB-SubCell"/>
</dbReference>
<dbReference type="InterPro" id="IPR058781">
    <property type="entry name" value="HH_AprE-like"/>
</dbReference>
<evidence type="ECO:0000256" key="8">
    <source>
        <dbReference type="ARBA" id="ARBA00023136"/>
    </source>
</evidence>
<evidence type="ECO:0000259" key="11">
    <source>
        <dbReference type="Pfam" id="PF25994"/>
    </source>
</evidence>
<name>A0A068SV58_NEOGA</name>
<evidence type="ECO:0000256" key="3">
    <source>
        <dbReference type="ARBA" id="ARBA00022448"/>
    </source>
</evidence>
<dbReference type="Proteomes" id="UP000028181">
    <property type="component" value="Chromosome I"/>
</dbReference>
<feature type="domain" description="AprE-like beta-barrel" evidence="12">
    <location>
        <begin position="331"/>
        <end position="422"/>
    </location>
</feature>
<dbReference type="KEGG" id="ngg:RG540_CH34770"/>
<dbReference type="EMBL" id="HG938353">
    <property type="protein sequence ID" value="CDN49641.1"/>
    <property type="molecule type" value="Genomic_DNA"/>
</dbReference>
<keyword evidence="8" id="KW-0472">Membrane</keyword>
<dbReference type="InterPro" id="IPR050739">
    <property type="entry name" value="MFP"/>
</dbReference>
<dbReference type="OrthoDB" id="9810980at2"/>
<keyword evidence="14" id="KW-1185">Reference proteome</keyword>
<evidence type="ECO:0000256" key="10">
    <source>
        <dbReference type="SAM" id="Coils"/>
    </source>
</evidence>
<dbReference type="AlphaFoldDB" id="A0A068SV58"/>
<dbReference type="eggNOG" id="COG0845">
    <property type="taxonomic scope" value="Bacteria"/>
</dbReference>
<evidence type="ECO:0000259" key="12">
    <source>
        <dbReference type="Pfam" id="PF26002"/>
    </source>
</evidence>
<comment type="subcellular location">
    <subcellularLocation>
        <location evidence="1 9">Cell inner membrane</location>
        <topology evidence="1 9">Single-pass membrane protein</topology>
    </subcellularLocation>
</comment>
<dbReference type="InterPro" id="IPR058982">
    <property type="entry name" value="Beta-barrel_AprE"/>
</dbReference>
<dbReference type="Gene3D" id="2.40.30.170">
    <property type="match status" value="1"/>
</dbReference>
<evidence type="ECO:0000313" key="14">
    <source>
        <dbReference type="Proteomes" id="UP000028181"/>
    </source>
</evidence>
<dbReference type="GeneID" id="24255401"/>
<keyword evidence="6" id="KW-0812">Transmembrane</keyword>
<keyword evidence="7" id="KW-1133">Transmembrane helix</keyword>
<feature type="domain" description="AprE-like long alpha-helical hairpin" evidence="11">
    <location>
        <begin position="102"/>
        <end position="289"/>
    </location>
</feature>
<dbReference type="Pfam" id="PF25994">
    <property type="entry name" value="HH_AprE"/>
    <property type="match status" value="1"/>
</dbReference>
<evidence type="ECO:0000256" key="2">
    <source>
        <dbReference type="ARBA" id="ARBA00009477"/>
    </source>
</evidence>
<dbReference type="GO" id="GO:0015031">
    <property type="term" value="P:protein transport"/>
    <property type="evidence" value="ECO:0007669"/>
    <property type="project" value="InterPro"/>
</dbReference>
<dbReference type="HOGENOM" id="CLU_023976_1_1_5"/>
<accession>A0A068SV58</accession>
<dbReference type="InterPro" id="IPR010129">
    <property type="entry name" value="T1SS_HlyD"/>
</dbReference>
<dbReference type="Pfam" id="PF26002">
    <property type="entry name" value="Beta-barrel_AprE"/>
    <property type="match status" value="1"/>
</dbReference>
<keyword evidence="10" id="KW-0175">Coiled coil</keyword>
<evidence type="ECO:0000256" key="5">
    <source>
        <dbReference type="ARBA" id="ARBA00022519"/>
    </source>
</evidence>
<dbReference type="RefSeq" id="WP_038590395.1">
    <property type="nucleotide sequence ID" value="NZ_HG938353.1"/>
</dbReference>
<evidence type="ECO:0000256" key="4">
    <source>
        <dbReference type="ARBA" id="ARBA00022475"/>
    </source>
</evidence>
<evidence type="ECO:0000256" key="7">
    <source>
        <dbReference type="ARBA" id="ARBA00022989"/>
    </source>
</evidence>
<keyword evidence="5 9" id="KW-0997">Cell inner membrane</keyword>